<keyword evidence="1" id="KW-0732">Signal</keyword>
<feature type="chain" id="PRO_5030138793" evidence="1">
    <location>
        <begin position="23"/>
        <end position="416"/>
    </location>
</feature>
<gene>
    <name evidence="2" type="ORF">DSX21_03300</name>
</gene>
<dbReference type="InterPro" id="IPR008439">
    <property type="entry name" value="Campylo_MOMP"/>
</dbReference>
<dbReference type="EMBL" id="AACQHX010000003">
    <property type="protein sequence ID" value="EAL6877201.1"/>
    <property type="molecule type" value="Genomic_DNA"/>
</dbReference>
<comment type="caution">
    <text evidence="2">The sequence shown here is derived from an EMBL/GenBank/DDBJ whole genome shotgun (WGS) entry which is preliminary data.</text>
</comment>
<evidence type="ECO:0000256" key="1">
    <source>
        <dbReference type="SAM" id="SignalP"/>
    </source>
</evidence>
<protein>
    <submittedName>
        <fullName evidence="2">Major outer membrane protein</fullName>
    </submittedName>
</protein>
<name>A0A5T1UYT1_CAMCO</name>
<dbReference type="AlphaFoldDB" id="A0A5T1UYT1"/>
<dbReference type="SUPFAM" id="SSF56935">
    <property type="entry name" value="Porins"/>
    <property type="match status" value="1"/>
</dbReference>
<sequence length="416" mass="44927">MKLVKLSLVAALAAGAFSVANATPLEEAIKDIDVSGVLRYRYETSNEWSDINGVAQNEGSGISGKQDHKYRAQLNFSGAIADNFKAFVQLDYNAKDGGYGANNGSTTRSYQANNSSTLNVRQLYLTYTDENVATSVILGKQQLNTIWTDNAIDGLVGTGVKVVNNSIDGLTLAAFAVDSYNSDEQNGDLGTVLNFNENLYGAAAIGSYEVFNGQLNPQLWLAYMTDNAFFYAVDAAYNTTIFDGVNWTLEGAYLGNSLDNERKDLGNGNGNFFALNGSIEVNGWDATLGGLYYGKKDKATVTVIEDQGNLGSLLAGEEIFYTNGSKLNGGTGRNIFGFVKAGYTFNETVRLGADFVYGGTKTEAGNGGDKLEAVARVSYKYSPKLNFSAFYSYVNVDKNTDSTHHDAVRLQALYKF</sequence>
<proteinExistence type="predicted"/>
<evidence type="ECO:0000313" key="2">
    <source>
        <dbReference type="EMBL" id="EAL6877201.1"/>
    </source>
</evidence>
<dbReference type="Pfam" id="PF05538">
    <property type="entry name" value="Campylo_MOMP"/>
    <property type="match status" value="1"/>
</dbReference>
<reference evidence="2" key="1">
    <citation type="submission" date="2018-07" db="EMBL/GenBank/DDBJ databases">
        <authorList>
            <consortium name="NARMS: The National Antimicrobial Resistance Monitoring System"/>
        </authorList>
    </citation>
    <scope>NUCLEOTIDE SEQUENCE</scope>
    <source>
        <strain evidence="2">CVM N17C543</strain>
    </source>
</reference>
<feature type="signal peptide" evidence="1">
    <location>
        <begin position="1"/>
        <end position="22"/>
    </location>
</feature>
<organism evidence="2">
    <name type="scientific">Campylobacter coli</name>
    <dbReference type="NCBI Taxonomy" id="195"/>
    <lineage>
        <taxon>Bacteria</taxon>
        <taxon>Pseudomonadati</taxon>
        <taxon>Campylobacterota</taxon>
        <taxon>Epsilonproteobacteria</taxon>
        <taxon>Campylobacterales</taxon>
        <taxon>Campylobacteraceae</taxon>
        <taxon>Campylobacter</taxon>
    </lineage>
</organism>
<accession>A0A5T1UYT1</accession>